<feature type="compositionally biased region" description="Polar residues" evidence="1">
    <location>
        <begin position="395"/>
        <end position="431"/>
    </location>
</feature>
<feature type="region of interest" description="Disordered" evidence="1">
    <location>
        <begin position="182"/>
        <end position="245"/>
    </location>
</feature>
<feature type="compositionally biased region" description="Polar residues" evidence="1">
    <location>
        <begin position="814"/>
        <end position="827"/>
    </location>
</feature>
<evidence type="ECO:0000313" key="2">
    <source>
        <dbReference type="EMBL" id="KAH9826375.1"/>
    </source>
</evidence>
<dbReference type="Proteomes" id="UP001138500">
    <property type="component" value="Unassembled WGS sequence"/>
</dbReference>
<gene>
    <name evidence="2" type="ORF">Tdes44962_MAKER03507</name>
</gene>
<name>A0A9W7W1I5_9PEZI</name>
<comment type="caution">
    <text evidence="2">The sequence shown here is derived from an EMBL/GenBank/DDBJ whole genome shotgun (WGS) entry which is preliminary data.</text>
</comment>
<organism evidence="2 3">
    <name type="scientific">Teratosphaeria destructans</name>
    <dbReference type="NCBI Taxonomy" id="418781"/>
    <lineage>
        <taxon>Eukaryota</taxon>
        <taxon>Fungi</taxon>
        <taxon>Dikarya</taxon>
        <taxon>Ascomycota</taxon>
        <taxon>Pezizomycotina</taxon>
        <taxon>Dothideomycetes</taxon>
        <taxon>Dothideomycetidae</taxon>
        <taxon>Mycosphaerellales</taxon>
        <taxon>Teratosphaeriaceae</taxon>
        <taxon>Teratosphaeria</taxon>
    </lineage>
</organism>
<feature type="compositionally biased region" description="Polar residues" evidence="1">
    <location>
        <begin position="182"/>
        <end position="193"/>
    </location>
</feature>
<feature type="compositionally biased region" description="Polar residues" evidence="1">
    <location>
        <begin position="272"/>
        <end position="284"/>
    </location>
</feature>
<feature type="region of interest" description="Disordered" evidence="1">
    <location>
        <begin position="257"/>
        <end position="316"/>
    </location>
</feature>
<dbReference type="OrthoDB" id="10332011at2759"/>
<feature type="region of interest" description="Disordered" evidence="1">
    <location>
        <begin position="814"/>
        <end position="834"/>
    </location>
</feature>
<keyword evidence="3" id="KW-1185">Reference proteome</keyword>
<feature type="region of interest" description="Disordered" evidence="1">
    <location>
        <begin position="392"/>
        <end position="437"/>
    </location>
</feature>
<sequence length="834" mass="90618">MPGVKWTIQDLPPQDRRKKLENAPLEQYTVYAQITKDARSPLHAIAYHPDDMYLEYGMAIHHPHEMIQRKRKMSDCRQGREGTAEFENRLYDALESYLRPNKRARVDRAPSVSHSQTGNGQLFTAMPGWVAQGQPSFSTSRTAPASQVQRSNTPIIISASPSPVQENVKPQMPAAAMIRQASQVSTNLSQPDNRLSAHPPLNFGPSGHASRNKPPPVVNFAKSATPTQPTLRHNSQQDSTPHPLNHTATIAQIPHSHYDQRPGVDGRAGQHRQGTSRLQPQHPAQGTKPVSALYRSKEDAERSSDELPKPGCRAGQPVSDEALQVLASIRTISHVWRDGITVPQRKDLRQLNDFDNNGLLRSSSALWHWRWDKNVCAEEYWHYLLIRPTRAPRPSQHTNLVEQENSSNAAWSTPRTSASSLPVSPGQNPSPTCMDASRVYSNQTSNNKGQSLTAVQNDFPSITSGLQGVAGVSSGDHGTGLTSSLASPFQRTARHVPNHMAAAAAIATAPAPPKMSEELRYPVPAQQNNSVLAAGIRQAQHLQQYSTPQRTNVPMPFAGSGSPGRQASAAWIDRAGKPASFYNTPAQSPRFGLRGGIPFQGQTNAGIMAQPGQMGAQVSTYGNFSSPQLQYIAQTPINNSTAYMSPPTSSAAGHAALQSPSRQQRMVIPGHNPRSARPAFTPGGDINTSSMQSPSKQINIAVPGMEAASRMRHTSNGAGNLAGTYRSANEQPRPLRHHASSHSPRSQLQYGAPVPAEFASPAAQSGSFTGRRWQLAELQAMANSMRHSNVQMQYGGTNQSTRWNDMASETRQGMAEGSTSYRGTPSAGTYGWSL</sequence>
<evidence type="ECO:0000313" key="3">
    <source>
        <dbReference type="Proteomes" id="UP001138500"/>
    </source>
</evidence>
<protein>
    <submittedName>
        <fullName evidence="2">Uncharacterized protein</fullName>
    </submittedName>
</protein>
<feature type="compositionally biased region" description="Basic and acidic residues" evidence="1">
    <location>
        <begin position="295"/>
        <end position="308"/>
    </location>
</feature>
<proteinExistence type="predicted"/>
<accession>A0A9W7W1I5</accession>
<evidence type="ECO:0000256" key="1">
    <source>
        <dbReference type="SAM" id="MobiDB-lite"/>
    </source>
</evidence>
<dbReference type="EMBL" id="RIBY02001990">
    <property type="protein sequence ID" value="KAH9826375.1"/>
    <property type="molecule type" value="Genomic_DNA"/>
</dbReference>
<reference evidence="2 3" key="1">
    <citation type="journal article" date="2018" name="IMA Fungus">
        <title>IMA Genome-F 10: Nine draft genome sequences of Claviceps purpurea s.lat., including C. arundinis, C. humidiphila, and C. cf. spartinae, pseudomolecules for the pitch canker pathogen Fusarium circinatum, draft genome of Davidsoniella eucalypti, Grosmannia galeiformis, Quambalaria eucalypti, and Teratosphaeria destructans.</title>
        <authorList>
            <person name="Wingfield B.D."/>
            <person name="Liu M."/>
            <person name="Nguyen H.D."/>
            <person name="Lane F.A."/>
            <person name="Morgan S.W."/>
            <person name="De Vos L."/>
            <person name="Wilken P.M."/>
            <person name="Duong T.A."/>
            <person name="Aylward J."/>
            <person name="Coetzee M.P."/>
            <person name="Dadej K."/>
            <person name="De Beer Z.W."/>
            <person name="Findlay W."/>
            <person name="Havenga M."/>
            <person name="Kolarik M."/>
            <person name="Menzies J.G."/>
            <person name="Naidoo K."/>
            <person name="Pochopski O."/>
            <person name="Shoukouhi P."/>
            <person name="Santana Q.C."/>
            <person name="Seifert K.A."/>
            <person name="Soal N."/>
            <person name="Steenkamp E.T."/>
            <person name="Tatham C.T."/>
            <person name="van der Nest M.A."/>
            <person name="Wingfield M.J."/>
        </authorList>
    </citation>
    <scope>NUCLEOTIDE SEQUENCE [LARGE SCALE GENOMIC DNA]</scope>
    <source>
        <strain evidence="2">CMW44962</strain>
    </source>
</reference>
<reference evidence="2 3" key="2">
    <citation type="journal article" date="2021" name="Curr. Genet.">
        <title>Genetic response to nitrogen starvation in the aggressive Eucalyptus foliar pathogen Teratosphaeria destructans.</title>
        <authorList>
            <person name="Havenga M."/>
            <person name="Wingfield B.D."/>
            <person name="Wingfield M.J."/>
            <person name="Dreyer L.L."/>
            <person name="Roets F."/>
            <person name="Aylward J."/>
        </authorList>
    </citation>
    <scope>NUCLEOTIDE SEQUENCE [LARGE SCALE GENOMIC DNA]</scope>
    <source>
        <strain evidence="2">CMW44962</strain>
    </source>
</reference>
<dbReference type="AlphaFoldDB" id="A0A9W7W1I5"/>
<feature type="compositionally biased region" description="Polar residues" evidence="1">
    <location>
        <begin position="222"/>
        <end position="245"/>
    </location>
</feature>